<dbReference type="OrthoDB" id="20837at2"/>
<reference evidence="2 3" key="1">
    <citation type="submission" date="2019-11" db="EMBL/GenBank/DDBJ databases">
        <title>Comparative genomics of hydrocarbon-degrading Desulfosarcina strains.</title>
        <authorList>
            <person name="Watanabe M."/>
            <person name="Kojima H."/>
            <person name="Fukui M."/>
        </authorList>
    </citation>
    <scope>NUCLEOTIDE SEQUENCE [LARGE SCALE GENOMIC DNA]</scope>
    <source>
        <strain evidence="2 3">PP31</strain>
    </source>
</reference>
<dbReference type="AlphaFoldDB" id="A0A5K7ZFT1"/>
<dbReference type="PANTHER" id="PTHR42923">
    <property type="entry name" value="PROTOPORPHYRINOGEN OXIDASE"/>
    <property type="match status" value="1"/>
</dbReference>
<dbReference type="InterPro" id="IPR036188">
    <property type="entry name" value="FAD/NAD-bd_sf"/>
</dbReference>
<gene>
    <name evidence="2" type="ORF">DSCW_60680</name>
</gene>
<name>A0A5K7ZFT1_9BACT</name>
<dbReference type="InterPro" id="IPR050464">
    <property type="entry name" value="Zeta_carotene_desat/Oxidored"/>
</dbReference>
<accession>A0A5K7ZFT1</accession>
<feature type="domain" description="Amine oxidase" evidence="1">
    <location>
        <begin position="10"/>
        <end position="414"/>
    </location>
</feature>
<evidence type="ECO:0000313" key="2">
    <source>
        <dbReference type="EMBL" id="BBO78651.1"/>
    </source>
</evidence>
<sequence>MRIAVIGGGVAGITAAHLLQEKHQVTLYEKNDYVGGHTHTIVIPSGPDAGTPVDTGFIVFNDRTYPILNGFFRELGVAIAKSDMSFGYYDEKNGFQYASSNLDSLFAQRRNLVDPGYWGVLAQILRFNQLVLRGLARGALENTTLGQFLRRHRFTARFREQYLFPMVAAIWSAPDLEVNRFPLLTLARFFNNHGLLSTYRHPQWYYVAGGSHSYVNAFLDRFNGEVFTGTPLLSMQRQEEGVILKMADGSTRSFDKAVIATHADEAFKLLDDPSDDERRLLGAWRYSRNRTVLHTDPTWMPSNPKAWASWNVFRAKRSPDHAPVTLTYHMNRLQRLQTRTPYLVTLNPFRPIADEKIIAEMTYTHPIYTFESLGTQAELPALNGVRHTFFCGSYFGYGFHEDAARSGVQVAAALGGRHGF</sequence>
<evidence type="ECO:0000313" key="3">
    <source>
        <dbReference type="Proteomes" id="UP000427769"/>
    </source>
</evidence>
<dbReference type="SUPFAM" id="SSF51905">
    <property type="entry name" value="FAD/NAD(P)-binding domain"/>
    <property type="match status" value="1"/>
</dbReference>
<dbReference type="KEGG" id="dwd:DSCW_60680"/>
<dbReference type="RefSeq" id="WP_155307268.1">
    <property type="nucleotide sequence ID" value="NZ_AP021875.1"/>
</dbReference>
<dbReference type="GO" id="GO:0016491">
    <property type="term" value="F:oxidoreductase activity"/>
    <property type="evidence" value="ECO:0007669"/>
    <property type="project" value="InterPro"/>
</dbReference>
<dbReference type="Gene3D" id="3.50.50.60">
    <property type="entry name" value="FAD/NAD(P)-binding domain"/>
    <property type="match status" value="1"/>
</dbReference>
<organism evidence="2 3">
    <name type="scientific">Desulfosarcina widdelii</name>
    <dbReference type="NCBI Taxonomy" id="947919"/>
    <lineage>
        <taxon>Bacteria</taxon>
        <taxon>Pseudomonadati</taxon>
        <taxon>Thermodesulfobacteriota</taxon>
        <taxon>Desulfobacteria</taxon>
        <taxon>Desulfobacterales</taxon>
        <taxon>Desulfosarcinaceae</taxon>
        <taxon>Desulfosarcina</taxon>
    </lineage>
</organism>
<dbReference type="Pfam" id="PF01593">
    <property type="entry name" value="Amino_oxidase"/>
    <property type="match status" value="1"/>
</dbReference>
<dbReference type="Proteomes" id="UP000427769">
    <property type="component" value="Chromosome"/>
</dbReference>
<dbReference type="Gene3D" id="3.30.70.1990">
    <property type="match status" value="1"/>
</dbReference>
<keyword evidence="3" id="KW-1185">Reference proteome</keyword>
<dbReference type="PANTHER" id="PTHR42923:SF17">
    <property type="entry name" value="AMINE OXIDASE DOMAIN-CONTAINING PROTEIN"/>
    <property type="match status" value="1"/>
</dbReference>
<dbReference type="EMBL" id="AP021875">
    <property type="protein sequence ID" value="BBO78651.1"/>
    <property type="molecule type" value="Genomic_DNA"/>
</dbReference>
<evidence type="ECO:0000259" key="1">
    <source>
        <dbReference type="Pfam" id="PF01593"/>
    </source>
</evidence>
<proteinExistence type="predicted"/>
<dbReference type="InterPro" id="IPR002937">
    <property type="entry name" value="Amino_oxidase"/>
</dbReference>
<dbReference type="Gene3D" id="1.10.405.20">
    <property type="match status" value="1"/>
</dbReference>
<protein>
    <submittedName>
        <fullName evidence="2">Amine oxidase</fullName>
    </submittedName>
</protein>